<feature type="compositionally biased region" description="Acidic residues" evidence="2">
    <location>
        <begin position="68"/>
        <end position="78"/>
    </location>
</feature>
<proteinExistence type="predicted"/>
<gene>
    <name evidence="3" type="ORF">CUMW_226880</name>
</gene>
<keyword evidence="4" id="KW-1185">Reference proteome</keyword>
<dbReference type="AlphaFoldDB" id="A0A2H5QG50"/>
<evidence type="ECO:0000256" key="1">
    <source>
        <dbReference type="SAM" id="Coils"/>
    </source>
</evidence>
<feature type="region of interest" description="Disordered" evidence="2">
    <location>
        <begin position="43"/>
        <end position="93"/>
    </location>
</feature>
<evidence type="ECO:0000313" key="4">
    <source>
        <dbReference type="Proteomes" id="UP000236630"/>
    </source>
</evidence>
<feature type="coiled-coil region" evidence="1">
    <location>
        <begin position="313"/>
        <end position="379"/>
    </location>
</feature>
<sequence length="389" mass="42987">MSKGKEKVIEVGDDELDFLSSLLTNPAFDPGIPLELIRSSLGNSARRMSPEATTSNNDDDGSSGSEDTLSEDPGEDSGEASSPGVSQPERKRNLGGRALAENYVIDLTICMTTIEDLIDLQTIYDIPDGIPLRGVHYKLKLDMLKRVETVLANSFSCRELLSTYNLLQSRLISTNLEMEDARPRLNAAKQDHHKDAPPGKRVNTAEQVALLKTLSPPPPKAGETSGTTNGTDPTSPPLPIGLKPRLYDNRLELIPYISEFFRLVSKKDLEEFDGSTLGELVGAMQFSAFHLDCMAIYYKVKVGRYDRRMKEDIQSAKSKVGAAEKKAGDLNLENIKLIERESLAQAKAITLEEEMNKVKEDLQTQKATYETQLESLSASHQTQVENLEK</sequence>
<feature type="region of interest" description="Disordered" evidence="2">
    <location>
        <begin position="212"/>
        <end position="241"/>
    </location>
</feature>
<keyword evidence="1" id="KW-0175">Coiled coil</keyword>
<protein>
    <submittedName>
        <fullName evidence="3">Uncharacterized protein</fullName>
    </submittedName>
</protein>
<accession>A0A2H5QG50</accession>
<feature type="compositionally biased region" description="Polar residues" evidence="2">
    <location>
        <begin position="224"/>
        <end position="233"/>
    </location>
</feature>
<evidence type="ECO:0000313" key="3">
    <source>
        <dbReference type="EMBL" id="GAY63596.1"/>
    </source>
</evidence>
<reference evidence="3 4" key="1">
    <citation type="journal article" date="2017" name="Front. Genet.">
        <title>Draft sequencing of the heterozygous diploid genome of Satsuma (Citrus unshiu Marc.) using a hybrid assembly approach.</title>
        <authorList>
            <person name="Shimizu T."/>
            <person name="Tanizawa Y."/>
            <person name="Mochizuki T."/>
            <person name="Nagasaki H."/>
            <person name="Yoshioka T."/>
            <person name="Toyoda A."/>
            <person name="Fujiyama A."/>
            <person name="Kaminuma E."/>
            <person name="Nakamura Y."/>
        </authorList>
    </citation>
    <scope>NUCLEOTIDE SEQUENCE [LARGE SCALE GENOMIC DNA]</scope>
    <source>
        <strain evidence="4">cv. Miyagawa wase</strain>
    </source>
</reference>
<organism evidence="3 4">
    <name type="scientific">Citrus unshiu</name>
    <name type="common">Satsuma mandarin</name>
    <name type="synonym">Citrus nobilis var. unshiu</name>
    <dbReference type="NCBI Taxonomy" id="55188"/>
    <lineage>
        <taxon>Eukaryota</taxon>
        <taxon>Viridiplantae</taxon>
        <taxon>Streptophyta</taxon>
        <taxon>Embryophyta</taxon>
        <taxon>Tracheophyta</taxon>
        <taxon>Spermatophyta</taxon>
        <taxon>Magnoliopsida</taxon>
        <taxon>eudicotyledons</taxon>
        <taxon>Gunneridae</taxon>
        <taxon>Pentapetalae</taxon>
        <taxon>rosids</taxon>
        <taxon>malvids</taxon>
        <taxon>Sapindales</taxon>
        <taxon>Rutaceae</taxon>
        <taxon>Aurantioideae</taxon>
        <taxon>Citrus</taxon>
    </lineage>
</organism>
<comment type="caution">
    <text evidence="3">The sequence shown here is derived from an EMBL/GenBank/DDBJ whole genome shotgun (WGS) entry which is preliminary data.</text>
</comment>
<dbReference type="Proteomes" id="UP000236630">
    <property type="component" value="Unassembled WGS sequence"/>
</dbReference>
<name>A0A2H5QG50_CITUN</name>
<evidence type="ECO:0000256" key="2">
    <source>
        <dbReference type="SAM" id="MobiDB-lite"/>
    </source>
</evidence>
<dbReference type="EMBL" id="BDQV01000360">
    <property type="protein sequence ID" value="GAY63596.1"/>
    <property type="molecule type" value="Genomic_DNA"/>
</dbReference>